<dbReference type="InterPro" id="IPR052035">
    <property type="entry name" value="ZnF_BED_domain_contain"/>
</dbReference>
<dbReference type="InParanoid" id="A0A1X7SFL6"/>
<evidence type="ECO:0008006" key="7">
    <source>
        <dbReference type="Google" id="ProtNLM"/>
    </source>
</evidence>
<sequence>MLNVSCALKKETLLAYHGGTTSMKNHLSSHHPSCLSASEVTCSSVQSLDNFTVQKKCPAERSKEITKRIAEMVARDLRPLSLVEGEGFKRLMNYVEPGYTVPSHTHVTTICRRMYSELKEKLILEIAS</sequence>
<keyword evidence="5" id="KW-0539">Nucleus</keyword>
<dbReference type="GO" id="GO:0005634">
    <property type="term" value="C:nucleus"/>
    <property type="evidence" value="ECO:0007669"/>
    <property type="project" value="UniProtKB-SubCell"/>
</dbReference>
<dbReference type="OMA" id="TTICRRM"/>
<name>A0A1X7SFL6_AMPQE</name>
<organism evidence="6">
    <name type="scientific">Amphimedon queenslandica</name>
    <name type="common">Sponge</name>
    <dbReference type="NCBI Taxonomy" id="400682"/>
    <lineage>
        <taxon>Eukaryota</taxon>
        <taxon>Metazoa</taxon>
        <taxon>Porifera</taxon>
        <taxon>Demospongiae</taxon>
        <taxon>Heteroscleromorpha</taxon>
        <taxon>Haplosclerida</taxon>
        <taxon>Niphatidae</taxon>
        <taxon>Amphimedon</taxon>
    </lineage>
</organism>
<evidence type="ECO:0000256" key="4">
    <source>
        <dbReference type="ARBA" id="ARBA00022833"/>
    </source>
</evidence>
<dbReference type="Gene3D" id="1.10.10.1070">
    <property type="entry name" value="Zinc finger, BED domain-containing"/>
    <property type="match status" value="1"/>
</dbReference>
<dbReference type="GO" id="GO:0008270">
    <property type="term" value="F:zinc ion binding"/>
    <property type="evidence" value="ECO:0007669"/>
    <property type="project" value="UniProtKB-KW"/>
</dbReference>
<keyword evidence="2" id="KW-0479">Metal-binding</keyword>
<evidence type="ECO:0000256" key="5">
    <source>
        <dbReference type="ARBA" id="ARBA00023242"/>
    </source>
</evidence>
<evidence type="ECO:0000256" key="2">
    <source>
        <dbReference type="ARBA" id="ARBA00022723"/>
    </source>
</evidence>
<keyword evidence="4" id="KW-0862">Zinc</keyword>
<evidence type="ECO:0000256" key="3">
    <source>
        <dbReference type="ARBA" id="ARBA00022771"/>
    </source>
</evidence>
<dbReference type="eggNOG" id="ENOG502T054">
    <property type="taxonomic scope" value="Eukaryota"/>
</dbReference>
<evidence type="ECO:0000313" key="6">
    <source>
        <dbReference type="EnsemblMetazoa" id="Aqu2.1.00870_001"/>
    </source>
</evidence>
<dbReference type="EnsemblMetazoa" id="Aqu2.1.00870_001">
    <property type="protein sequence ID" value="Aqu2.1.00870_001"/>
    <property type="gene ID" value="Aqu2.1.00870"/>
</dbReference>
<keyword evidence="3" id="KW-0863">Zinc-finger</keyword>
<dbReference type="SUPFAM" id="SSF140996">
    <property type="entry name" value="Hermes dimerisation domain"/>
    <property type="match status" value="1"/>
</dbReference>
<dbReference type="PANTHER" id="PTHR46481">
    <property type="entry name" value="ZINC FINGER BED DOMAIN-CONTAINING PROTEIN 4"/>
    <property type="match status" value="1"/>
</dbReference>
<comment type="subcellular location">
    <subcellularLocation>
        <location evidence="1">Nucleus</location>
    </subcellularLocation>
</comment>
<proteinExistence type="predicted"/>
<dbReference type="PANTHER" id="PTHR46481:SF10">
    <property type="entry name" value="ZINC FINGER BED DOMAIN-CONTAINING PROTEIN 39"/>
    <property type="match status" value="1"/>
</dbReference>
<reference evidence="6" key="1">
    <citation type="submission" date="2017-05" db="UniProtKB">
        <authorList>
            <consortium name="EnsemblMetazoa"/>
        </authorList>
    </citation>
    <scope>IDENTIFICATION</scope>
</reference>
<accession>A0A1X7SFL6</accession>
<dbReference type="AlphaFoldDB" id="A0A1X7SFL6"/>
<evidence type="ECO:0000256" key="1">
    <source>
        <dbReference type="ARBA" id="ARBA00004123"/>
    </source>
</evidence>
<protein>
    <recommendedName>
        <fullName evidence="7">BED-type domain-containing protein</fullName>
    </recommendedName>
</protein>